<dbReference type="Pfam" id="PF18759">
    <property type="entry name" value="Plavaka"/>
    <property type="match status" value="1"/>
</dbReference>
<accession>A0A0C3KBP8</accession>
<dbReference type="STRING" id="870435.A0A0C3KBP8"/>
<dbReference type="Proteomes" id="UP000054217">
    <property type="component" value="Unassembled WGS sequence"/>
</dbReference>
<evidence type="ECO:0000313" key="2">
    <source>
        <dbReference type="Proteomes" id="UP000054217"/>
    </source>
</evidence>
<sequence>MDESTLFSSNSWYTTSVTIRLPCEGVKVHEENAPEFEVEELHYRKLTDVIKAAFAETAAEEYNATPYKLFWQADDDTIPERVFGEVYTADVMLQEHETIKAQPRDCSLETVVAAIMLWSDLTHLANFGHAALWPIYLYLGNQSKYVRAKPNSFAAHHLAYIPKLSDKIQDFYRKVYGTSATAPVLTHCKRELMQAIWAFLIDDEFLHTYEHGMIIEFPDGVVRRVFPRLLTYAADYPEKILLASMKYLGKYPCPRCLVGKENISKLGSKRDRQVRRKKERVDNEPRRFSIEHARKAIFESGRSIIAAVVENILGALSLVPTRACTNFTSFNAFSEKLSRFMFNFYCMFVPDFMHEFELGAWKATLTHLIRILFEAGDDKIQEFNTR</sequence>
<organism evidence="1 2">
    <name type="scientific">Pisolithus tinctorius Marx 270</name>
    <dbReference type="NCBI Taxonomy" id="870435"/>
    <lineage>
        <taxon>Eukaryota</taxon>
        <taxon>Fungi</taxon>
        <taxon>Dikarya</taxon>
        <taxon>Basidiomycota</taxon>
        <taxon>Agaricomycotina</taxon>
        <taxon>Agaricomycetes</taxon>
        <taxon>Agaricomycetidae</taxon>
        <taxon>Boletales</taxon>
        <taxon>Sclerodermatineae</taxon>
        <taxon>Pisolithaceae</taxon>
        <taxon>Pisolithus</taxon>
    </lineage>
</organism>
<dbReference type="EMBL" id="KN831961">
    <property type="protein sequence ID" value="KIO07072.1"/>
    <property type="molecule type" value="Genomic_DNA"/>
</dbReference>
<gene>
    <name evidence="1" type="ORF">M404DRAFT_137151</name>
</gene>
<dbReference type="HOGENOM" id="CLU_002498_2_0_1"/>
<reference evidence="2" key="2">
    <citation type="submission" date="2015-01" db="EMBL/GenBank/DDBJ databases">
        <title>Evolutionary Origins and Diversification of the Mycorrhizal Mutualists.</title>
        <authorList>
            <consortium name="DOE Joint Genome Institute"/>
            <consortium name="Mycorrhizal Genomics Consortium"/>
            <person name="Kohler A."/>
            <person name="Kuo A."/>
            <person name="Nagy L.G."/>
            <person name="Floudas D."/>
            <person name="Copeland A."/>
            <person name="Barry K.W."/>
            <person name="Cichocki N."/>
            <person name="Veneault-Fourrey C."/>
            <person name="LaButti K."/>
            <person name="Lindquist E.A."/>
            <person name="Lipzen A."/>
            <person name="Lundell T."/>
            <person name="Morin E."/>
            <person name="Murat C."/>
            <person name="Riley R."/>
            <person name="Ohm R."/>
            <person name="Sun H."/>
            <person name="Tunlid A."/>
            <person name="Henrissat B."/>
            <person name="Grigoriev I.V."/>
            <person name="Hibbett D.S."/>
            <person name="Martin F."/>
        </authorList>
    </citation>
    <scope>NUCLEOTIDE SEQUENCE [LARGE SCALE GENOMIC DNA]</scope>
    <source>
        <strain evidence="2">Marx 270</strain>
    </source>
</reference>
<keyword evidence="2" id="KW-1185">Reference proteome</keyword>
<dbReference type="AlphaFoldDB" id="A0A0C3KBP8"/>
<protein>
    <submittedName>
        <fullName evidence="1">Uncharacterized protein</fullName>
    </submittedName>
</protein>
<dbReference type="InterPro" id="IPR041078">
    <property type="entry name" value="Plavaka"/>
</dbReference>
<dbReference type="OrthoDB" id="3208495at2759"/>
<evidence type="ECO:0000313" key="1">
    <source>
        <dbReference type="EMBL" id="KIO07072.1"/>
    </source>
</evidence>
<reference evidence="1 2" key="1">
    <citation type="submission" date="2014-04" db="EMBL/GenBank/DDBJ databases">
        <authorList>
            <consortium name="DOE Joint Genome Institute"/>
            <person name="Kuo A."/>
            <person name="Kohler A."/>
            <person name="Costa M.D."/>
            <person name="Nagy L.G."/>
            <person name="Floudas D."/>
            <person name="Copeland A."/>
            <person name="Barry K.W."/>
            <person name="Cichocki N."/>
            <person name="Veneault-Fourrey C."/>
            <person name="LaButti K."/>
            <person name="Lindquist E.A."/>
            <person name="Lipzen A."/>
            <person name="Lundell T."/>
            <person name="Morin E."/>
            <person name="Murat C."/>
            <person name="Sun H."/>
            <person name="Tunlid A."/>
            <person name="Henrissat B."/>
            <person name="Grigoriev I.V."/>
            <person name="Hibbett D.S."/>
            <person name="Martin F."/>
            <person name="Nordberg H.P."/>
            <person name="Cantor M.N."/>
            <person name="Hua S.X."/>
        </authorList>
    </citation>
    <scope>NUCLEOTIDE SEQUENCE [LARGE SCALE GENOMIC DNA]</scope>
    <source>
        <strain evidence="1 2">Marx 270</strain>
    </source>
</reference>
<dbReference type="InParanoid" id="A0A0C3KBP8"/>
<name>A0A0C3KBP8_PISTI</name>
<proteinExistence type="predicted"/>